<dbReference type="AlphaFoldDB" id="A0A1C8XRJ4"/>
<protein>
    <submittedName>
        <fullName evidence="1">Putative encoded protein</fullName>
    </submittedName>
</protein>
<dbReference type="EMBL" id="KX530454">
    <property type="protein sequence ID" value="AOH77105.1"/>
    <property type="molecule type" value="Genomic_DNA"/>
</dbReference>
<proteinExistence type="predicted"/>
<gene>
    <name evidence="1" type="primary">orf100</name>
</gene>
<geneLocation type="chloroplast" evidence="1"/>
<reference evidence="1" key="1">
    <citation type="submission" date="2016-07" db="EMBL/GenBank/DDBJ databases">
        <title>The complete chloroplast genome of Dunaliella salina strain SQ.</title>
        <authorList>
            <person name="Lopez H."/>
            <person name="Magdaleno D.A."/>
            <person name="Stephano J.L."/>
        </authorList>
    </citation>
    <scope>NUCLEOTIDE SEQUENCE</scope>
    <source>
        <strain evidence="1">SQ</strain>
    </source>
</reference>
<evidence type="ECO:0000313" key="1">
    <source>
        <dbReference type="EMBL" id="AOH77105.1"/>
    </source>
</evidence>
<keyword evidence="1" id="KW-0150">Chloroplast</keyword>
<organism evidence="1">
    <name type="scientific">Dunaliella salina</name>
    <name type="common">Green alga</name>
    <name type="synonym">Protococcus salinus</name>
    <dbReference type="NCBI Taxonomy" id="3046"/>
    <lineage>
        <taxon>Eukaryota</taxon>
        <taxon>Viridiplantae</taxon>
        <taxon>Chlorophyta</taxon>
        <taxon>core chlorophytes</taxon>
        <taxon>Chlorophyceae</taxon>
        <taxon>CS clade</taxon>
        <taxon>Chlamydomonadales</taxon>
        <taxon>Dunaliellaceae</taxon>
        <taxon>Dunaliella</taxon>
    </lineage>
</organism>
<name>A0A1C8XRJ4_DUNSA</name>
<accession>A0A1C8XRJ4</accession>
<keyword evidence="1" id="KW-0934">Plastid</keyword>
<sequence>MTGNCHVRFGNGALLYTESGALVSLRNYKILLEKKIHSVNFLFLGGNSKRFSWKARRVRKRARRRLPKISKFSIARSAIRAGETRESARNVILLKKKLPI</sequence>